<keyword evidence="10" id="KW-0067">ATP-binding</keyword>
<evidence type="ECO:0000256" key="6">
    <source>
        <dbReference type="ARBA" id="ARBA00022763"/>
    </source>
</evidence>
<feature type="compositionally biased region" description="Basic residues" evidence="17">
    <location>
        <begin position="2006"/>
        <end position="2016"/>
    </location>
</feature>
<dbReference type="InterPro" id="IPR041102">
    <property type="entry name" value="UvrA_inter"/>
</dbReference>
<dbReference type="NCBIfam" id="NF001503">
    <property type="entry name" value="PRK00349.1"/>
    <property type="match status" value="1"/>
</dbReference>
<dbReference type="InterPro" id="IPR003439">
    <property type="entry name" value="ABC_transporter-like_ATP-bd"/>
</dbReference>
<keyword evidence="12" id="KW-0238">DNA-binding</keyword>
<evidence type="ECO:0000259" key="18">
    <source>
        <dbReference type="PROSITE" id="PS50893"/>
    </source>
</evidence>
<dbReference type="GO" id="GO:0003677">
    <property type="term" value="F:DNA binding"/>
    <property type="evidence" value="ECO:0007669"/>
    <property type="project" value="UniProtKB-KW"/>
</dbReference>
<dbReference type="PANTHER" id="PTHR43152:SF3">
    <property type="entry name" value="UVRABC SYSTEM PROTEIN A"/>
    <property type="match status" value="1"/>
</dbReference>
<dbReference type="GO" id="GO:0008270">
    <property type="term" value="F:zinc ion binding"/>
    <property type="evidence" value="ECO:0007669"/>
    <property type="project" value="UniProtKB-KW"/>
</dbReference>
<evidence type="ECO:0000313" key="20">
    <source>
        <dbReference type="Proteomes" id="UP000320390"/>
    </source>
</evidence>
<accession>A0A518ETH8</accession>
<evidence type="ECO:0000313" key="19">
    <source>
        <dbReference type="EMBL" id="QDV07388.1"/>
    </source>
</evidence>
<evidence type="ECO:0000256" key="8">
    <source>
        <dbReference type="ARBA" id="ARBA00022771"/>
    </source>
</evidence>
<evidence type="ECO:0000256" key="12">
    <source>
        <dbReference type="ARBA" id="ARBA00023125"/>
    </source>
</evidence>
<evidence type="ECO:0000256" key="13">
    <source>
        <dbReference type="ARBA" id="ARBA00023204"/>
    </source>
</evidence>
<dbReference type="GO" id="GO:0016887">
    <property type="term" value="F:ATP hydrolysis activity"/>
    <property type="evidence" value="ECO:0007669"/>
    <property type="project" value="InterPro"/>
</dbReference>
<evidence type="ECO:0000256" key="4">
    <source>
        <dbReference type="ARBA" id="ARBA00022737"/>
    </source>
</evidence>
<dbReference type="GO" id="GO:0005524">
    <property type="term" value="F:ATP binding"/>
    <property type="evidence" value="ECO:0007669"/>
    <property type="project" value="UniProtKB-KW"/>
</dbReference>
<keyword evidence="11" id="KW-0267">Excision nuclease</keyword>
<evidence type="ECO:0000256" key="10">
    <source>
        <dbReference type="ARBA" id="ARBA00022840"/>
    </source>
</evidence>
<proteinExistence type="inferred from homology"/>
<dbReference type="Gene3D" id="3.30.1490.20">
    <property type="entry name" value="ATP-grasp fold, A domain"/>
    <property type="match status" value="2"/>
</dbReference>
<keyword evidence="4" id="KW-0677">Repeat</keyword>
<keyword evidence="8" id="KW-0863">Zinc-finger</keyword>
<dbReference type="OrthoDB" id="9809851at2"/>
<reference evidence="19 20" key="1">
    <citation type="submission" date="2019-02" db="EMBL/GenBank/DDBJ databases">
        <title>Deep-cultivation of Planctomycetes and their phenomic and genomic characterization uncovers novel biology.</title>
        <authorList>
            <person name="Wiegand S."/>
            <person name="Jogler M."/>
            <person name="Boedeker C."/>
            <person name="Pinto D."/>
            <person name="Vollmers J."/>
            <person name="Rivas-Marin E."/>
            <person name="Kohn T."/>
            <person name="Peeters S.H."/>
            <person name="Heuer A."/>
            <person name="Rast P."/>
            <person name="Oberbeckmann S."/>
            <person name="Bunk B."/>
            <person name="Jeske O."/>
            <person name="Meyerdierks A."/>
            <person name="Storesund J.E."/>
            <person name="Kallscheuer N."/>
            <person name="Luecker S."/>
            <person name="Lage O.M."/>
            <person name="Pohl T."/>
            <person name="Merkel B.J."/>
            <person name="Hornburger P."/>
            <person name="Mueller R.-W."/>
            <person name="Bruemmer F."/>
            <person name="Labrenz M."/>
            <person name="Spormann A.M."/>
            <person name="Op den Camp H."/>
            <person name="Overmann J."/>
            <person name="Amann R."/>
            <person name="Jetten M.S.M."/>
            <person name="Mascher T."/>
            <person name="Medema M.H."/>
            <person name="Devos D.P."/>
            <person name="Kaster A.-K."/>
            <person name="Ovreas L."/>
            <person name="Rohde M."/>
            <person name="Galperin M.Y."/>
            <person name="Jogler C."/>
        </authorList>
    </citation>
    <scope>NUCLEOTIDE SEQUENCE [LARGE SCALE GENOMIC DNA]</scope>
    <source>
        <strain evidence="19 20">Poly30</strain>
    </source>
</reference>
<dbReference type="GO" id="GO:0009380">
    <property type="term" value="C:excinuclease repair complex"/>
    <property type="evidence" value="ECO:0007669"/>
    <property type="project" value="InterPro"/>
</dbReference>
<name>A0A518ETH8_9BACT</name>
<dbReference type="GO" id="GO:0004518">
    <property type="term" value="F:nuclease activity"/>
    <property type="evidence" value="ECO:0007669"/>
    <property type="project" value="UniProtKB-KW"/>
</dbReference>
<gene>
    <name evidence="19" type="primary">uvrA_2</name>
    <name evidence="19" type="ORF">Poly30_29120</name>
</gene>
<dbReference type="PROSITE" id="PS50893">
    <property type="entry name" value="ABC_TRANSPORTER_2"/>
    <property type="match status" value="2"/>
</dbReference>
<feature type="region of interest" description="Disordered" evidence="17">
    <location>
        <begin position="1961"/>
        <end position="2016"/>
    </location>
</feature>
<dbReference type="SMART" id="SM00382">
    <property type="entry name" value="AAA"/>
    <property type="match status" value="4"/>
</dbReference>
<evidence type="ECO:0000256" key="11">
    <source>
        <dbReference type="ARBA" id="ARBA00022881"/>
    </source>
</evidence>
<dbReference type="RefSeq" id="WP_145198375.1">
    <property type="nucleotide sequence ID" value="NZ_CP036434.1"/>
</dbReference>
<comment type="subcellular location">
    <subcellularLocation>
        <location evidence="1">Cytoplasm</location>
    </subcellularLocation>
</comment>
<feature type="domain" description="ABC transporter" evidence="18">
    <location>
        <begin position="621"/>
        <end position="952"/>
    </location>
</feature>
<evidence type="ECO:0000256" key="17">
    <source>
        <dbReference type="SAM" id="MobiDB-lite"/>
    </source>
</evidence>
<dbReference type="Gene3D" id="1.20.1580.10">
    <property type="entry name" value="ABC transporter ATPase like domain"/>
    <property type="match status" value="4"/>
</dbReference>
<organism evidence="19 20">
    <name type="scientific">Saltatorellus ferox</name>
    <dbReference type="NCBI Taxonomy" id="2528018"/>
    <lineage>
        <taxon>Bacteria</taxon>
        <taxon>Pseudomonadati</taxon>
        <taxon>Planctomycetota</taxon>
        <taxon>Planctomycetia</taxon>
        <taxon>Planctomycetia incertae sedis</taxon>
        <taxon>Saltatorellus</taxon>
    </lineage>
</organism>
<dbReference type="PANTHER" id="PTHR43152">
    <property type="entry name" value="UVRABC SYSTEM PROTEIN A"/>
    <property type="match status" value="1"/>
</dbReference>
<dbReference type="GO" id="GO:0005737">
    <property type="term" value="C:cytoplasm"/>
    <property type="evidence" value="ECO:0007669"/>
    <property type="project" value="UniProtKB-SubCell"/>
</dbReference>
<keyword evidence="7" id="KW-0228">DNA excision</keyword>
<evidence type="ECO:0000256" key="14">
    <source>
        <dbReference type="ARBA" id="ARBA00038000"/>
    </source>
</evidence>
<keyword evidence="2" id="KW-0963">Cytoplasm</keyword>
<dbReference type="Pfam" id="PF17760">
    <property type="entry name" value="UvrA_inter"/>
    <property type="match status" value="2"/>
</dbReference>
<evidence type="ECO:0000256" key="3">
    <source>
        <dbReference type="ARBA" id="ARBA00022723"/>
    </source>
</evidence>
<keyword evidence="9" id="KW-0862">Zinc</keyword>
<dbReference type="GO" id="GO:0006289">
    <property type="term" value="P:nucleotide-excision repair"/>
    <property type="evidence" value="ECO:0007669"/>
    <property type="project" value="InterPro"/>
</dbReference>
<keyword evidence="3" id="KW-0479">Metal-binding</keyword>
<dbReference type="EMBL" id="CP036434">
    <property type="protein sequence ID" value="QDV07388.1"/>
    <property type="molecule type" value="Genomic_DNA"/>
</dbReference>
<feature type="domain" description="ABC transporter" evidence="18">
    <location>
        <begin position="1623"/>
        <end position="1950"/>
    </location>
</feature>
<evidence type="ECO:0000256" key="5">
    <source>
        <dbReference type="ARBA" id="ARBA00022741"/>
    </source>
</evidence>
<dbReference type="Pfam" id="PF17755">
    <property type="entry name" value="UvrA_DNA-bind"/>
    <property type="match status" value="2"/>
</dbReference>
<dbReference type="InterPro" id="IPR041552">
    <property type="entry name" value="UvrA_DNA-bd"/>
</dbReference>
<protein>
    <recommendedName>
        <fullName evidence="15">UvrABC system protein A</fullName>
    </recommendedName>
    <alternativeName>
        <fullName evidence="16">Excinuclease ABC subunit A</fullName>
    </alternativeName>
</protein>
<dbReference type="NCBIfam" id="TIGR00630">
    <property type="entry name" value="uvra"/>
    <property type="match status" value="2"/>
</dbReference>
<dbReference type="InterPro" id="IPR003593">
    <property type="entry name" value="AAA+_ATPase"/>
</dbReference>
<evidence type="ECO:0000256" key="16">
    <source>
        <dbReference type="ARBA" id="ARBA00042156"/>
    </source>
</evidence>
<keyword evidence="20" id="KW-1185">Reference proteome</keyword>
<dbReference type="Proteomes" id="UP000320390">
    <property type="component" value="Chromosome"/>
</dbReference>
<keyword evidence="13" id="KW-0234">DNA repair</keyword>
<dbReference type="InterPro" id="IPR004602">
    <property type="entry name" value="UvrA"/>
</dbReference>
<evidence type="ECO:0000256" key="7">
    <source>
        <dbReference type="ARBA" id="ARBA00022769"/>
    </source>
</evidence>
<dbReference type="CDD" id="cd03271">
    <property type="entry name" value="ABC_UvrA_II"/>
    <property type="match status" value="1"/>
</dbReference>
<sequence>MARPQTASAVRAADDADIVIRGARQNNLKGVDVVIPRGALVAITGVSGSGKSSLAFDTLFREGQRRFLETLSAYARQFLGGLQKPDVDSIEGLSPAIAVDQKSIARGSRSTVGTLTEIVDHLRVLYARAGVAHSPWCDLPVESRTPEAVVQELLDAHAGKKLMIAAPLVKDRKGSFRALFQDLQRRGFVRARIDGEIVRLEDAPELERYKRHTIEVIVDRIKPDREDPSRLRDAVEQALAHGDGELVAIGEDDERTWSTQRVCPETGRELPPLEPRLFSFNSPHGACPVCSGLGILKAPSLAAVIKDPALTIREGALAVTKATGNGLLFPNVDFDFLETVGKEAGFDLDTPWKDVSGPGKRAVLYGTGGKRYRDSFKWNGARSKGQGAWNRVYRGVLGDLQRTWEKGSRKKMVERFLSEQVCPECEGSRVNEFARFVKLDSVRFPDLTSGPVEELVPILRGMKLSKRQTRIARDLLLEIERRAAFLVEVGLGYLTLDRGADTLSGGESQRIRLAAQLGAGLQGVLYVLDEPSIGLHARDHDRLLGALAKLRDAGNSVIVVEHDENTLRSADWLIDVGPAAGSRGGHIVASGTPADIVKQKTDTPTGRLLRGLIEIPAPEHRREGNGQFLGVRGATAFNLKSADIDIPLGTLTAVTGVSGSGKSTIIDRTLKRAVLRHLEREAPDPGAHDAIVGLENIDDLIAITAAPIGRTPRSNPATYTKVFGPIRDLFASLPEAKMRGYTKSRFSFNTAGGRCEECLGAGVKVMELQFLSPVTVPCSECGGRRFQEETLDVRYREHSIADILKMPVEDAVELFDDHPLIARPLRLMMDVGLGYLTLGQPSPTLSGGEAQRIKLVTHLAKRPSGHTLFLLDEPTTGLHMEDVGRLVGALQKLVDKGHTVLVIEHNLELIQAADHLIELGPEGGAEGGRVLGAGTPEELAKTSTPTGKALSELATSRKIAAKPLPRSKGVERPDALTVKGARTHNLKGVDVAIPRGSLTVVTGPSGSGKSSLALDTIYTEGRRRFVESLSTYARQFLGTKDKPPVESITGLGPSVAVEASTVRGHPRSTVATTTEIHDQLRVLFARAGEPRCPDHGEKLEPADPSKVTRKILKLAESLEGSPKGWILAPVHGSGVRVTQNEEALQDRLSALVPSWTAAGFVRVMVDGAEKRLDDAALSFENASTVDLVVDRVSFGTAARARIADAVDQAAAASHGRVSVLVKDGPRLEFSTHGACTQCGFQLPAPLEPRHFSFNTHVGACKTCDGIGSTVRADPEKLITDPGSSLVESAIGGKLGRYLVKGKGYYEVLLRTVAKSHRVNLDKPYEQLTEAQQALLMRGVGARENYEVKVSKQMRNFDFDQEYSSEWNGLCGHIDAWHQKTDDPEWAAILEKVMTREVCPACHGERLEAAYRHVFVDQKRIPEVLAMTVSAGLEWATKIKLKKAIAEAIGQVTAELKSRLTLLDRVGLGYLTLDRNTATLSGGEARRVRLSASLGSELVGVCYVLDEPTVGLHPRDIDRLAGALESLRDAGNTVLVVEHDAELMGRADYIVDMGPGSGVKGGEVVVAGTPDEVRAHTTSGTARYLRGEIDLARVLSDDVARVAAGPDAELIAQRRAEVAAVYADHGDTITLRGASRNNLKNVGIDVRFGELLGVCGPSGSGKSTLVLDTLVPALKGEAPRGRWKSVEIPEGTRLSVVDASPIGRTPHSVPATYVELMPLFRELFARTPDARLKGYTTSNFSFNSTKGRCMACDGRGSTLVEMQFLSDLWLTCEECDGKRYQPEVLQVHFRGKSIADVLAMSIEEAAAFFEAQPGIKRILQTLLDVGLGYMSLGQSSTTLSGGEAQRIKLASELWRADSSAGAQQRSVVILDEPSTGLAATDVEDLARCLGRLARQGSAVVVIEHHTELLEVCDRLVELGPEGGANGGEVLAVGTPVELAESTGSITGPWLFRAPDGTRRLVSDTSVLKPAGKKKPAAKEMAAAKKAPSKKAPTRKKTAKKAPSSSRSTKKSPRGGTR</sequence>
<dbReference type="InterPro" id="IPR013815">
    <property type="entry name" value="ATP_grasp_subdomain_1"/>
</dbReference>
<dbReference type="Gene3D" id="1.10.8.280">
    <property type="entry name" value="ABC transporter ATPase domain-like"/>
    <property type="match status" value="2"/>
</dbReference>
<keyword evidence="6" id="KW-0227">DNA damage</keyword>
<evidence type="ECO:0000256" key="15">
    <source>
        <dbReference type="ARBA" id="ARBA00039316"/>
    </source>
</evidence>
<dbReference type="InterPro" id="IPR027417">
    <property type="entry name" value="P-loop_NTPase"/>
</dbReference>
<evidence type="ECO:0000256" key="1">
    <source>
        <dbReference type="ARBA" id="ARBA00004496"/>
    </source>
</evidence>
<evidence type="ECO:0000256" key="2">
    <source>
        <dbReference type="ARBA" id="ARBA00022490"/>
    </source>
</evidence>
<feature type="compositionally biased region" description="Basic residues" evidence="17">
    <location>
        <begin position="1985"/>
        <end position="1998"/>
    </location>
</feature>
<comment type="similarity">
    <text evidence="14">Belongs to the ABC transporter superfamily. UvrA family.</text>
</comment>
<dbReference type="SUPFAM" id="SSF52540">
    <property type="entry name" value="P-loop containing nucleoside triphosphate hydrolases"/>
    <property type="match status" value="4"/>
</dbReference>
<keyword evidence="5" id="KW-0547">Nucleotide-binding</keyword>
<dbReference type="InterPro" id="IPR017871">
    <property type="entry name" value="ABC_transporter-like_CS"/>
</dbReference>
<dbReference type="PROSITE" id="PS00211">
    <property type="entry name" value="ABC_TRANSPORTER_1"/>
    <property type="match status" value="3"/>
</dbReference>
<evidence type="ECO:0000256" key="9">
    <source>
        <dbReference type="ARBA" id="ARBA00022833"/>
    </source>
</evidence>
<dbReference type="Gene3D" id="3.40.50.300">
    <property type="entry name" value="P-loop containing nucleotide triphosphate hydrolases"/>
    <property type="match status" value="4"/>
</dbReference>